<evidence type="ECO:0000259" key="1">
    <source>
        <dbReference type="Pfam" id="PF00535"/>
    </source>
</evidence>
<proteinExistence type="predicted"/>
<dbReference type="Pfam" id="PF00535">
    <property type="entry name" value="Glycos_transf_2"/>
    <property type="match status" value="1"/>
</dbReference>
<keyword evidence="3" id="KW-1185">Reference proteome</keyword>
<reference evidence="2 3" key="1">
    <citation type="journal article" date="2021" name="Int. J. Syst. Evol. Microbiol.">
        <title>Amazonocrinis nigriterrae gen. nov., sp. nov., Atlanticothrix silvestris gen. nov., sp. nov. and Dendronalium phyllosphericum gen. nov., sp. nov., nostocacean cyanobacteria from Brazilian environments.</title>
        <authorList>
            <person name="Alvarenga D.O."/>
            <person name="Andreote A.P.D."/>
            <person name="Branco L.H.Z."/>
            <person name="Delbaje E."/>
            <person name="Cruz R.B."/>
            <person name="Varani A.M."/>
            <person name="Fiore M.F."/>
        </authorList>
    </citation>
    <scope>NUCLEOTIDE SEQUENCE [LARGE SCALE GENOMIC DNA]</scope>
    <source>
        <strain evidence="2 3">CENA369</strain>
    </source>
</reference>
<dbReference type="InterPro" id="IPR029044">
    <property type="entry name" value="Nucleotide-diphossugar_trans"/>
</dbReference>
<dbReference type="AlphaFoldDB" id="A0A8J7I5A2"/>
<dbReference type="InterPro" id="IPR001173">
    <property type="entry name" value="Glyco_trans_2-like"/>
</dbReference>
<dbReference type="Proteomes" id="UP000662314">
    <property type="component" value="Unassembled WGS sequence"/>
</dbReference>
<organism evidence="2 3">
    <name type="scientific">Dendronalium phyllosphericum CENA369</name>
    <dbReference type="NCBI Taxonomy" id="1725256"/>
    <lineage>
        <taxon>Bacteria</taxon>
        <taxon>Bacillati</taxon>
        <taxon>Cyanobacteriota</taxon>
        <taxon>Cyanophyceae</taxon>
        <taxon>Nostocales</taxon>
        <taxon>Nostocaceae</taxon>
        <taxon>Dendronalium</taxon>
        <taxon>Dendronalium phyllosphericum</taxon>
    </lineage>
</organism>
<dbReference type="Gene3D" id="3.90.550.10">
    <property type="entry name" value="Spore Coat Polysaccharide Biosynthesis Protein SpsA, Chain A"/>
    <property type="match status" value="1"/>
</dbReference>
<dbReference type="PANTHER" id="PTHR22916">
    <property type="entry name" value="GLYCOSYLTRANSFERASE"/>
    <property type="match status" value="1"/>
</dbReference>
<dbReference type="EMBL" id="JAECZA010000045">
    <property type="protein sequence ID" value="MBH8573815.1"/>
    <property type="molecule type" value="Genomic_DNA"/>
</dbReference>
<protein>
    <submittedName>
        <fullName evidence="2">Glycosyltransferase</fullName>
    </submittedName>
</protein>
<dbReference type="RefSeq" id="WP_214432634.1">
    <property type="nucleotide sequence ID" value="NZ_CAWPUQ010000267.1"/>
</dbReference>
<gene>
    <name evidence="2" type="ORF">I8752_12440</name>
</gene>
<accession>A0A8J7I5A2</accession>
<evidence type="ECO:0000313" key="3">
    <source>
        <dbReference type="Proteomes" id="UP000662314"/>
    </source>
</evidence>
<evidence type="ECO:0000313" key="2">
    <source>
        <dbReference type="EMBL" id="MBH8573815.1"/>
    </source>
</evidence>
<feature type="domain" description="Glycosyltransferase 2-like" evidence="1">
    <location>
        <begin position="9"/>
        <end position="176"/>
    </location>
</feature>
<name>A0A8J7I5A2_9NOST</name>
<comment type="caution">
    <text evidence="2">The sequence shown here is derived from an EMBL/GenBank/DDBJ whole genome shotgun (WGS) entry which is preliminary data.</text>
</comment>
<dbReference type="PANTHER" id="PTHR22916:SF56">
    <property type="entry name" value="GLYCOSYL TRANSFERASE"/>
    <property type="match status" value="1"/>
</dbReference>
<dbReference type="SUPFAM" id="SSF53448">
    <property type="entry name" value="Nucleotide-diphospho-sugar transferases"/>
    <property type="match status" value="1"/>
</dbReference>
<sequence>MSNNQPRLSIGLPIYNGEKFIRAALDSLLAQTFTDFELIISDNASTDKTEEICRTYAAQDQRIRYYRNDKNIGCARNFNRVFDLSVGEYFKWAAHDDLHAPDFLAKCIAVLDYDHTVVLCHSHMYFIDENGNFLQNYNIKLKTDSPKPQERFHELLSKHLCYQNYGVIRTSAIKKIPPMGSYGIADGIFLLRLGLVGRFYEIPEYLFIARNHPQQSMSMFIPNYMLITNNNFQYSLSTSPDFYAYTVWFDSTKKGKILFPHWRILWEYTRSIWLLPLTLYERVCCHISIYRQLKGTEYLLLKDLIVMFQILSKHLQKMFIAIQQTTSINHIYQILFLLIV</sequence>